<gene>
    <name evidence="1" type="ORF">NG895_20575</name>
</gene>
<comment type="caution">
    <text evidence="1">The sequence shown here is derived from an EMBL/GenBank/DDBJ whole genome shotgun (WGS) entry which is preliminary data.</text>
</comment>
<reference evidence="1" key="1">
    <citation type="submission" date="2022-06" db="EMBL/GenBank/DDBJ databases">
        <title>Aeoliella straminimaris, a novel planctomycete from sediments.</title>
        <authorList>
            <person name="Vitorino I.R."/>
            <person name="Lage O.M."/>
        </authorList>
    </citation>
    <scope>NUCLEOTIDE SEQUENCE</scope>
    <source>
        <strain evidence="1">ICT_H6.2</strain>
    </source>
</reference>
<proteinExistence type="predicted"/>
<sequence length="214" mass="24006">MAWILWILGIAAALFLGMKYMSKRAAGQPLLSATIATSDGQRFSVSYKKLHPDVQPVEYVRLALLLAAKMIFNTAVEKPPLEAKRIMEWMEYIGNASLTPKTKLHDIEFEPITVQESMDQSGRKVEATLGLMSETMRSIHTSVPMVAYPNQSLHTWLAVVQTSLPKLDQHMVLLLRKSLARMLHHYYDLQEDPSSLKALVEVPNVAFMESVGAP</sequence>
<dbReference type="EMBL" id="JAMXLR010000072">
    <property type="protein sequence ID" value="MCO6046301.1"/>
    <property type="molecule type" value="Genomic_DNA"/>
</dbReference>
<dbReference type="Proteomes" id="UP001155241">
    <property type="component" value="Unassembled WGS sequence"/>
</dbReference>
<name>A0A9X2JHY3_9BACT</name>
<dbReference type="AlphaFoldDB" id="A0A9X2JHY3"/>
<dbReference type="RefSeq" id="WP_252854415.1">
    <property type="nucleotide sequence ID" value="NZ_JAMXLR010000072.1"/>
</dbReference>
<evidence type="ECO:0000313" key="2">
    <source>
        <dbReference type="Proteomes" id="UP001155241"/>
    </source>
</evidence>
<keyword evidence="2" id="KW-1185">Reference proteome</keyword>
<organism evidence="1 2">
    <name type="scientific">Aeoliella straminimaris</name>
    <dbReference type="NCBI Taxonomy" id="2954799"/>
    <lineage>
        <taxon>Bacteria</taxon>
        <taxon>Pseudomonadati</taxon>
        <taxon>Planctomycetota</taxon>
        <taxon>Planctomycetia</taxon>
        <taxon>Pirellulales</taxon>
        <taxon>Lacipirellulaceae</taxon>
        <taxon>Aeoliella</taxon>
    </lineage>
</organism>
<accession>A0A9X2JHY3</accession>
<protein>
    <submittedName>
        <fullName evidence="1">Uncharacterized protein</fullName>
    </submittedName>
</protein>
<evidence type="ECO:0000313" key="1">
    <source>
        <dbReference type="EMBL" id="MCO6046301.1"/>
    </source>
</evidence>